<feature type="transmembrane region" description="Helical" evidence="6">
    <location>
        <begin position="7"/>
        <end position="28"/>
    </location>
</feature>
<dbReference type="STRING" id="479893.CPX_001422"/>
<protein>
    <submittedName>
        <fullName evidence="7">Uncharacterized protein</fullName>
    </submittedName>
</protein>
<name>A0A0M1N060_9MOLU</name>
<dbReference type="AlphaFoldDB" id="A0A0M1N060"/>
<evidence type="ECO:0000256" key="5">
    <source>
        <dbReference type="ARBA" id="ARBA00023136"/>
    </source>
</evidence>
<evidence type="ECO:0000256" key="2">
    <source>
        <dbReference type="ARBA" id="ARBA00006694"/>
    </source>
</evidence>
<dbReference type="GO" id="GO:0016020">
    <property type="term" value="C:membrane"/>
    <property type="evidence" value="ECO:0007669"/>
    <property type="project" value="UniProtKB-SubCell"/>
</dbReference>
<proteinExistence type="inferred from homology"/>
<evidence type="ECO:0000256" key="4">
    <source>
        <dbReference type="ARBA" id="ARBA00022989"/>
    </source>
</evidence>
<organism evidence="7 8">
    <name type="scientific">Candidatus Phytoplasma pruni</name>
    <dbReference type="NCBI Taxonomy" id="479893"/>
    <lineage>
        <taxon>Bacteria</taxon>
        <taxon>Bacillati</taxon>
        <taxon>Mycoplasmatota</taxon>
        <taxon>Mollicutes</taxon>
        <taxon>Acholeplasmatales</taxon>
        <taxon>Acholeplasmataceae</taxon>
        <taxon>Candidatus Phytoplasma</taxon>
        <taxon>16SrIII (X-disease group)</taxon>
    </lineage>
</organism>
<keyword evidence="3 6" id="KW-0812">Transmembrane</keyword>
<evidence type="ECO:0000313" key="7">
    <source>
        <dbReference type="EMBL" id="KOR75547.1"/>
    </source>
</evidence>
<gene>
    <name evidence="7" type="ORF">CPX_001422</name>
</gene>
<reference evidence="8" key="1">
    <citation type="submission" date="2015-05" db="EMBL/GenBank/DDBJ databases">
        <title>Draft genome sequence of 'Candidatus Phytoplasma Pruni' strain CX, a plant pathogenic bacterium.</title>
        <authorList>
            <person name="Lee I.-M."/>
            <person name="Bottner-Parker K.D."/>
            <person name="Shao J."/>
            <person name="Gundersen-Rindal D.E."/>
            <person name="Zhao Y."/>
            <person name="Davis R.E."/>
        </authorList>
    </citation>
    <scope>NUCLEOTIDE SEQUENCE [LARGE SCALE GENOMIC DNA]</scope>
    <source>
        <strain evidence="8">CX</strain>
    </source>
</reference>
<dbReference type="Proteomes" id="UP000037386">
    <property type="component" value="Unassembled WGS sequence"/>
</dbReference>
<keyword evidence="5 6" id="KW-0472">Membrane</keyword>
<comment type="similarity">
    <text evidence="2">Belongs to the UPF0154 family.</text>
</comment>
<dbReference type="PATRIC" id="fig|479893.3.peg.206"/>
<sequence>MNWIGTCLFLLGLILGIVVGAFFMFRWFKKYLEKNPPITERQIKEMFKQMGRTPGEKQIKQIMSSFKKNKRRFYSMNQSYLVCFAIVFIVVGVLFFMNFLYDRKVKMKMKKYLLNCSDIEKEVLKSFLQNKNKEFPLTKNSSITFNLVKLNILRKIKDDNTNPLHSFYAINIEIFNLVNKDKTLREIYLFTNHQL</sequence>
<comment type="subcellular location">
    <subcellularLocation>
        <location evidence="1">Membrane</location>
        <topology evidence="1">Single-pass membrane protein</topology>
    </subcellularLocation>
</comment>
<keyword evidence="4 6" id="KW-1133">Transmembrane helix</keyword>
<comment type="caution">
    <text evidence="7">The sequence shown here is derived from an EMBL/GenBank/DDBJ whole genome shotgun (WGS) entry which is preliminary data.</text>
</comment>
<accession>A0A0M1N060</accession>
<feature type="transmembrane region" description="Helical" evidence="6">
    <location>
        <begin position="79"/>
        <end position="101"/>
    </location>
</feature>
<evidence type="ECO:0000313" key="8">
    <source>
        <dbReference type="Proteomes" id="UP000037386"/>
    </source>
</evidence>
<evidence type="ECO:0000256" key="3">
    <source>
        <dbReference type="ARBA" id="ARBA00022692"/>
    </source>
</evidence>
<evidence type="ECO:0000256" key="6">
    <source>
        <dbReference type="SAM" id="Phobius"/>
    </source>
</evidence>
<dbReference type="Pfam" id="PF03672">
    <property type="entry name" value="UPF0154"/>
    <property type="match status" value="1"/>
</dbReference>
<evidence type="ECO:0000256" key="1">
    <source>
        <dbReference type="ARBA" id="ARBA00004167"/>
    </source>
</evidence>
<dbReference type="EMBL" id="LHCF01000004">
    <property type="protein sequence ID" value="KOR75547.1"/>
    <property type="molecule type" value="Genomic_DNA"/>
</dbReference>
<dbReference type="InterPro" id="IPR005359">
    <property type="entry name" value="UPF0154"/>
</dbReference>